<accession>A0A8D3A022</accession>
<feature type="repeat" description="MBT" evidence="2">
    <location>
        <begin position="156"/>
        <end position="256"/>
    </location>
</feature>
<evidence type="ECO:0000256" key="2">
    <source>
        <dbReference type="PROSITE-ProRule" id="PRU00459"/>
    </source>
</evidence>
<keyword evidence="4" id="KW-0732">Signal</keyword>
<evidence type="ECO:0000313" key="6">
    <source>
        <dbReference type="Proteomes" id="UP000694558"/>
    </source>
</evidence>
<feature type="compositionally biased region" description="Basic and acidic residues" evidence="3">
    <location>
        <begin position="92"/>
        <end position="101"/>
    </location>
</feature>
<evidence type="ECO:0000313" key="5">
    <source>
        <dbReference type="Ensembl" id="ENSSMAP00000010352.2"/>
    </source>
</evidence>
<reference evidence="5" key="1">
    <citation type="submission" date="2023-05" db="EMBL/GenBank/DDBJ databases">
        <title>High-quality long-read genome of Scophthalmus maximus.</title>
        <authorList>
            <person name="Lien S."/>
            <person name="Martinez P."/>
        </authorList>
    </citation>
    <scope>NUCLEOTIDE SEQUENCE [LARGE SCALE GENOMIC DNA]</scope>
</reference>
<sequence length="646" mass="70139">MFLFFFCVVFFLDMRRREMPYWNRGQRQLRGDVARSGEAREERKKKTHTHTHTLKRRRRRRSRDGGEEEDDEVGGERGEEGENNLRTGASGESERCSEGGAKRLKLTLTRRRRRMQSGAQQQPPPALSAVRPYNPTNGKEEEVNTDAESVAEEAEFSWEEYMEETGANAAPHTTFKHVELSLQSSFQPGMKLEVANKGSADTYWVATIITTCGQLLLLRFSGYGDDRKADFWCDVMTADLHPVGWCAQNDKTLMPPEDNTYLRKAIKEKHSDWTEFLVQDLTGSRTAPANLLEGPLRGEEHGGPDRRGRGPGAPGRRRASPVLARPRRPERRREAPPALRRPLRGAAGPGHLDVLPGRPTPPPRLGPGEQALLGTAHRSEVSEQRRRLAAGSGGGAARRAEESAAARGVQGPRGPARARLPDGHEAGDGVAVGAAEDLPRLRRQDMAEQRLCQGHVAGGGQPSPAVGGVCGSGHAGQRTPAVAPTGRCGEAPVRVHRGRGVHGHLPRRLVRGQRLSSDPASQTSLPEAEEDRCGSARETVGSVAAGGDDSRQPLPARRHGSRLGQWQILLLQDFCQPPLLLRTLPQQGTHRRAAAGRGAREVRAGPQGAAQHADQRRLQARTGPEGAAGAGGPELGMSGGDAQSQV</sequence>
<feature type="compositionally biased region" description="Basic residues" evidence="3">
    <location>
        <begin position="102"/>
        <end position="115"/>
    </location>
</feature>
<organism evidence="5 6">
    <name type="scientific">Scophthalmus maximus</name>
    <name type="common">Turbot</name>
    <name type="synonym">Psetta maxima</name>
    <dbReference type="NCBI Taxonomy" id="52904"/>
    <lineage>
        <taxon>Eukaryota</taxon>
        <taxon>Metazoa</taxon>
        <taxon>Chordata</taxon>
        <taxon>Craniata</taxon>
        <taxon>Vertebrata</taxon>
        <taxon>Euteleostomi</taxon>
        <taxon>Actinopterygii</taxon>
        <taxon>Neopterygii</taxon>
        <taxon>Teleostei</taxon>
        <taxon>Neoteleostei</taxon>
        <taxon>Acanthomorphata</taxon>
        <taxon>Carangaria</taxon>
        <taxon>Pleuronectiformes</taxon>
        <taxon>Pleuronectoidei</taxon>
        <taxon>Scophthalmidae</taxon>
        <taxon>Scophthalmus</taxon>
    </lineage>
</organism>
<evidence type="ECO:0000256" key="4">
    <source>
        <dbReference type="SAM" id="SignalP"/>
    </source>
</evidence>
<dbReference type="GO" id="GO:0003682">
    <property type="term" value="F:chromatin binding"/>
    <property type="evidence" value="ECO:0007669"/>
    <property type="project" value="TreeGrafter"/>
</dbReference>
<dbReference type="GeneTree" id="ENSGT00940000158123"/>
<keyword evidence="1" id="KW-0677">Repeat</keyword>
<feature type="signal peptide" evidence="4">
    <location>
        <begin position="1"/>
        <end position="17"/>
    </location>
</feature>
<feature type="chain" id="PRO_5034375439" evidence="4">
    <location>
        <begin position="18"/>
        <end position="646"/>
    </location>
</feature>
<dbReference type="PANTHER" id="PTHR12247">
    <property type="entry name" value="POLYCOMB GROUP PROTEIN"/>
    <property type="match status" value="1"/>
</dbReference>
<proteinExistence type="predicted"/>
<feature type="region of interest" description="Disordered" evidence="3">
    <location>
        <begin position="586"/>
        <end position="646"/>
    </location>
</feature>
<feature type="compositionally biased region" description="Basic residues" evidence="3">
    <location>
        <begin position="494"/>
        <end position="511"/>
    </location>
</feature>
<dbReference type="PANTHER" id="PTHR12247:SF62">
    <property type="entry name" value="SCM-LIKE WITH FOUR MBT DOMAINS PROTEIN 2"/>
    <property type="match status" value="1"/>
</dbReference>
<gene>
    <name evidence="5" type="primary">SFMBT2</name>
</gene>
<dbReference type="Gene3D" id="2.30.30.140">
    <property type="match status" value="1"/>
</dbReference>
<feature type="compositionally biased region" description="Basic and acidic residues" evidence="3">
    <location>
        <begin position="377"/>
        <end position="386"/>
    </location>
</feature>
<name>A0A8D3A022_SCOMX</name>
<feature type="compositionally biased region" description="Basic residues" evidence="3">
    <location>
        <begin position="315"/>
        <end position="330"/>
    </location>
</feature>
<dbReference type="GO" id="GO:0045892">
    <property type="term" value="P:negative regulation of DNA-templated transcription"/>
    <property type="evidence" value="ECO:0007669"/>
    <property type="project" value="TreeGrafter"/>
</dbReference>
<evidence type="ECO:0000256" key="3">
    <source>
        <dbReference type="SAM" id="MobiDB-lite"/>
    </source>
</evidence>
<dbReference type="Proteomes" id="UP000694558">
    <property type="component" value="Chromosome 2"/>
</dbReference>
<feature type="region of interest" description="Disordered" evidence="3">
    <location>
        <begin position="287"/>
        <end position="429"/>
    </location>
</feature>
<dbReference type="SMART" id="SM00561">
    <property type="entry name" value="MBT"/>
    <property type="match status" value="1"/>
</dbReference>
<feature type="region of interest" description="Disordered" evidence="3">
    <location>
        <begin position="454"/>
        <end position="558"/>
    </location>
</feature>
<feature type="compositionally biased region" description="Low complexity" evidence="3">
    <location>
        <begin position="336"/>
        <end position="350"/>
    </location>
</feature>
<evidence type="ECO:0000256" key="1">
    <source>
        <dbReference type="ARBA" id="ARBA00022737"/>
    </source>
</evidence>
<dbReference type="InterPro" id="IPR004092">
    <property type="entry name" value="Mbt"/>
</dbReference>
<protein>
    <submittedName>
        <fullName evidence="5">Scm like with four mbt domains 2</fullName>
    </submittedName>
</protein>
<feature type="compositionally biased region" description="Basic and acidic residues" evidence="3">
    <location>
        <begin position="31"/>
        <end position="44"/>
    </location>
</feature>
<feature type="region of interest" description="Disordered" evidence="3">
    <location>
        <begin position="31"/>
        <end position="153"/>
    </location>
</feature>
<dbReference type="InterPro" id="IPR050548">
    <property type="entry name" value="PcG_chromatin_remod_factors"/>
</dbReference>
<feature type="compositionally biased region" description="Basic and acidic residues" evidence="3">
    <location>
        <begin position="296"/>
        <end position="308"/>
    </location>
</feature>
<dbReference type="AlphaFoldDB" id="A0A8D3A022"/>
<dbReference type="GO" id="GO:0005634">
    <property type="term" value="C:nucleus"/>
    <property type="evidence" value="ECO:0007669"/>
    <property type="project" value="InterPro"/>
</dbReference>
<dbReference type="Pfam" id="PF02820">
    <property type="entry name" value="MBT"/>
    <property type="match status" value="1"/>
</dbReference>
<dbReference type="SUPFAM" id="SSF63748">
    <property type="entry name" value="Tudor/PWWP/MBT"/>
    <property type="match status" value="1"/>
</dbReference>
<feature type="compositionally biased region" description="Basic residues" evidence="3">
    <location>
        <begin position="45"/>
        <end position="62"/>
    </location>
</feature>
<dbReference type="Ensembl" id="ENSSMAT00000010484.2">
    <property type="protein sequence ID" value="ENSSMAP00000010352.2"/>
    <property type="gene ID" value="ENSSMAG00000006339.2"/>
</dbReference>
<feature type="compositionally biased region" description="Gly residues" evidence="3">
    <location>
        <begin position="626"/>
        <end position="639"/>
    </location>
</feature>
<feature type="compositionally biased region" description="Polar residues" evidence="3">
    <location>
        <begin position="514"/>
        <end position="525"/>
    </location>
</feature>
<feature type="compositionally biased region" description="Acidic residues" evidence="3">
    <location>
        <begin position="143"/>
        <end position="153"/>
    </location>
</feature>
<dbReference type="GO" id="GO:0042393">
    <property type="term" value="F:histone binding"/>
    <property type="evidence" value="ECO:0007669"/>
    <property type="project" value="TreeGrafter"/>
</dbReference>
<dbReference type="PROSITE" id="PS51079">
    <property type="entry name" value="MBT"/>
    <property type="match status" value="1"/>
</dbReference>
<reference evidence="5" key="2">
    <citation type="submission" date="2025-08" db="UniProtKB">
        <authorList>
            <consortium name="Ensembl"/>
        </authorList>
    </citation>
    <scope>IDENTIFICATION</scope>
</reference>